<gene>
    <name evidence="4" type="ORF">DEA37_0004371</name>
</gene>
<feature type="domain" description="K Homology" evidence="3">
    <location>
        <begin position="158"/>
        <end position="228"/>
    </location>
</feature>
<dbReference type="AlphaFoldDB" id="A0A5J4NH64"/>
<organism evidence="4 5">
    <name type="scientific">Paragonimus westermani</name>
    <dbReference type="NCBI Taxonomy" id="34504"/>
    <lineage>
        <taxon>Eukaryota</taxon>
        <taxon>Metazoa</taxon>
        <taxon>Spiralia</taxon>
        <taxon>Lophotrochozoa</taxon>
        <taxon>Platyhelminthes</taxon>
        <taxon>Trematoda</taxon>
        <taxon>Digenea</taxon>
        <taxon>Plagiorchiida</taxon>
        <taxon>Troglotremata</taxon>
        <taxon>Troglotrematidae</taxon>
        <taxon>Paragonimus</taxon>
    </lineage>
</organism>
<keyword evidence="1" id="KW-0677">Repeat</keyword>
<dbReference type="CDD" id="cd22439">
    <property type="entry name" value="KH-I_PCBP_rpt3"/>
    <property type="match status" value="1"/>
</dbReference>
<sequence length="428" mass="46687">FVYLVETLNHTVMAGAHNNWLQSSGRPQLSGEVSNTNSPLFDCTRLGSNTRATHPDLLFFTEADSKATDVNAVLLPAVAGVHHQLPSRSLQSRYPMSFETTIGQSVRPTAQVATSVSGDQNRGLITQSLLNSSILHTTNPVNPLTCLKTPFRATQPFGQHKSEMFLPNDLIGCIIGRGGNKINEIRQTSQANIKISSGEEGLSERRITITGTLPAVQKAQSMINSSIELHKHLIALNLAMNSVYAAKTDSVELNRSVTFANTPFDSVHVHQDVLGNLERKPGYPDHGHPVNDANHTVNTIEWGSCLARQTSLMSTPTLHDYRPMEMHSAPAQLQVIPRPESVSQSGSSCATLSRSSRLDNTCSASFTSAPLLSLMRQSNTHPLPLMDTVNKSQIFELIQQLPITERQKWLIAFGLNDDSAKGCVKQGP</sequence>
<protein>
    <recommendedName>
        <fullName evidence="3">K Homology domain-containing protein</fullName>
    </recommendedName>
</protein>
<name>A0A5J4NH64_9TREM</name>
<evidence type="ECO:0000259" key="3">
    <source>
        <dbReference type="SMART" id="SM00322"/>
    </source>
</evidence>
<dbReference type="SMART" id="SM00322">
    <property type="entry name" value="KH"/>
    <property type="match status" value="1"/>
</dbReference>
<keyword evidence="5" id="KW-1185">Reference proteome</keyword>
<dbReference type="GO" id="GO:0003723">
    <property type="term" value="F:RNA binding"/>
    <property type="evidence" value="ECO:0007669"/>
    <property type="project" value="UniProtKB-UniRule"/>
</dbReference>
<keyword evidence="2" id="KW-0694">RNA-binding</keyword>
<comment type="caution">
    <text evidence="4">The sequence shown here is derived from an EMBL/GenBank/DDBJ whole genome shotgun (WGS) entry which is preliminary data.</text>
</comment>
<feature type="non-terminal residue" evidence="4">
    <location>
        <position position="1"/>
    </location>
</feature>
<dbReference type="Gene3D" id="3.30.1370.10">
    <property type="entry name" value="K Homology domain, type 1"/>
    <property type="match status" value="1"/>
</dbReference>
<dbReference type="InterPro" id="IPR004088">
    <property type="entry name" value="KH_dom_type_1"/>
</dbReference>
<dbReference type="Proteomes" id="UP000324629">
    <property type="component" value="Unassembled WGS sequence"/>
</dbReference>
<evidence type="ECO:0000256" key="2">
    <source>
        <dbReference type="PROSITE-ProRule" id="PRU00117"/>
    </source>
</evidence>
<proteinExistence type="predicted"/>
<dbReference type="PROSITE" id="PS50084">
    <property type="entry name" value="KH_TYPE_1"/>
    <property type="match status" value="1"/>
</dbReference>
<dbReference type="EMBL" id="QNGE01003016">
    <property type="protein sequence ID" value="KAA3674629.1"/>
    <property type="molecule type" value="Genomic_DNA"/>
</dbReference>
<evidence type="ECO:0000313" key="4">
    <source>
        <dbReference type="EMBL" id="KAA3674629.1"/>
    </source>
</evidence>
<dbReference type="Pfam" id="PF00013">
    <property type="entry name" value="KH_1"/>
    <property type="match status" value="1"/>
</dbReference>
<dbReference type="InterPro" id="IPR004087">
    <property type="entry name" value="KH_dom"/>
</dbReference>
<dbReference type="SUPFAM" id="SSF54791">
    <property type="entry name" value="Eukaryotic type KH-domain (KH-domain type I)"/>
    <property type="match status" value="1"/>
</dbReference>
<dbReference type="PANTHER" id="PTHR10288">
    <property type="entry name" value="KH DOMAIN CONTAINING RNA BINDING PROTEIN"/>
    <property type="match status" value="1"/>
</dbReference>
<dbReference type="InterPro" id="IPR036612">
    <property type="entry name" value="KH_dom_type_1_sf"/>
</dbReference>
<evidence type="ECO:0000256" key="1">
    <source>
        <dbReference type="ARBA" id="ARBA00022737"/>
    </source>
</evidence>
<reference evidence="4 5" key="1">
    <citation type="journal article" date="2019" name="Gigascience">
        <title>Whole-genome sequence of the oriental lung fluke Paragonimus westermani.</title>
        <authorList>
            <person name="Oey H."/>
            <person name="Zakrzewski M."/>
            <person name="Narain K."/>
            <person name="Devi K.R."/>
            <person name="Agatsuma T."/>
            <person name="Nawaratna S."/>
            <person name="Gobert G.N."/>
            <person name="Jones M.K."/>
            <person name="Ragan M.A."/>
            <person name="McManus D.P."/>
            <person name="Krause L."/>
        </authorList>
    </citation>
    <scope>NUCLEOTIDE SEQUENCE [LARGE SCALE GENOMIC DNA]</scope>
    <source>
        <strain evidence="4 5">IND2009</strain>
    </source>
</reference>
<accession>A0A5J4NH64</accession>
<evidence type="ECO:0000313" key="5">
    <source>
        <dbReference type="Proteomes" id="UP000324629"/>
    </source>
</evidence>